<evidence type="ECO:0000313" key="1">
    <source>
        <dbReference type="EMBL" id="OUM91083.1"/>
    </source>
</evidence>
<accession>A0A1Y3PUP4</accession>
<comment type="caution">
    <text evidence="1">The sequence shown here is derived from an EMBL/GenBank/DDBJ whole genome shotgun (WGS) entry which is preliminary data.</text>
</comment>
<sequence length="59" mass="7111">MAHRILTICYHLLKNKQIYIELGPHYYEERKRTHVARQAIRKLEILGYKVVVEEMDQTA</sequence>
<dbReference type="AlphaFoldDB" id="A0A1Y3PUP4"/>
<name>A0A1Y3PUP4_9BACI</name>
<protein>
    <submittedName>
        <fullName evidence="1">Uncharacterized protein</fullName>
    </submittedName>
</protein>
<reference evidence="2" key="1">
    <citation type="submission" date="2016-06" db="EMBL/GenBank/DDBJ databases">
        <authorList>
            <person name="Nascimento L."/>
            <person name="Pereira R.V."/>
            <person name="Martins L.F."/>
            <person name="Quaggio R.B."/>
            <person name="Silva A.M."/>
            <person name="Setubal J.C."/>
        </authorList>
    </citation>
    <scope>NUCLEOTIDE SEQUENCE [LARGE SCALE GENOMIC DNA]</scope>
</reference>
<dbReference type="EMBL" id="LZRT01000005">
    <property type="protein sequence ID" value="OUM91083.1"/>
    <property type="molecule type" value="Genomic_DNA"/>
</dbReference>
<proteinExistence type="predicted"/>
<dbReference type="Proteomes" id="UP000196475">
    <property type="component" value="Unassembled WGS sequence"/>
</dbReference>
<organism evidence="1 2">
    <name type="scientific">Bacillus thermozeamaize</name>
    <dbReference type="NCBI Taxonomy" id="230954"/>
    <lineage>
        <taxon>Bacteria</taxon>
        <taxon>Bacillati</taxon>
        <taxon>Bacillota</taxon>
        <taxon>Bacilli</taxon>
        <taxon>Bacillales</taxon>
        <taxon>Bacillaceae</taxon>
        <taxon>Bacillus</taxon>
    </lineage>
</organism>
<gene>
    <name evidence="1" type="ORF">BAA01_00205</name>
</gene>
<evidence type="ECO:0000313" key="2">
    <source>
        <dbReference type="Proteomes" id="UP000196475"/>
    </source>
</evidence>